<gene>
    <name evidence="2" type="ORF">PR048_024068</name>
</gene>
<name>A0ABQ9GW04_9NEOP</name>
<evidence type="ECO:0000313" key="3">
    <source>
        <dbReference type="Proteomes" id="UP001159363"/>
    </source>
</evidence>
<accession>A0ABQ9GW04</accession>
<organism evidence="2 3">
    <name type="scientific">Dryococelus australis</name>
    <dbReference type="NCBI Taxonomy" id="614101"/>
    <lineage>
        <taxon>Eukaryota</taxon>
        <taxon>Metazoa</taxon>
        <taxon>Ecdysozoa</taxon>
        <taxon>Arthropoda</taxon>
        <taxon>Hexapoda</taxon>
        <taxon>Insecta</taxon>
        <taxon>Pterygota</taxon>
        <taxon>Neoptera</taxon>
        <taxon>Polyneoptera</taxon>
        <taxon>Phasmatodea</taxon>
        <taxon>Verophasmatodea</taxon>
        <taxon>Anareolatae</taxon>
        <taxon>Phasmatidae</taxon>
        <taxon>Eurycanthinae</taxon>
        <taxon>Dryococelus</taxon>
    </lineage>
</organism>
<evidence type="ECO:0000313" key="2">
    <source>
        <dbReference type="EMBL" id="KAJ8876159.1"/>
    </source>
</evidence>
<feature type="region of interest" description="Disordered" evidence="1">
    <location>
        <begin position="398"/>
        <end position="426"/>
    </location>
</feature>
<keyword evidence="3" id="KW-1185">Reference proteome</keyword>
<protein>
    <submittedName>
        <fullName evidence="2">Uncharacterized protein</fullName>
    </submittedName>
</protein>
<dbReference type="EMBL" id="JARBHB010000009">
    <property type="protein sequence ID" value="KAJ8876159.1"/>
    <property type="molecule type" value="Genomic_DNA"/>
</dbReference>
<feature type="region of interest" description="Disordered" evidence="1">
    <location>
        <begin position="336"/>
        <end position="371"/>
    </location>
</feature>
<dbReference type="Proteomes" id="UP001159363">
    <property type="component" value="Chromosome 8"/>
</dbReference>
<feature type="compositionally biased region" description="Basic residues" evidence="1">
    <location>
        <begin position="413"/>
        <end position="426"/>
    </location>
</feature>
<proteinExistence type="predicted"/>
<evidence type="ECO:0000256" key="1">
    <source>
        <dbReference type="SAM" id="MobiDB-lite"/>
    </source>
</evidence>
<feature type="region of interest" description="Disordered" evidence="1">
    <location>
        <begin position="1"/>
        <end position="20"/>
    </location>
</feature>
<sequence>MREEESTKQPTCSDTSNAHNKCRPLIPAERRFLRDTLQLRIRLRRFPLKNVTDVLFSLFLSPQADSRSKKRPVVARFWLENDDEEITMVHSWLLEAPVQWSIHGYLKPRTVLAIVLENICVYTLVTTLRSAHIYWHLSQIRSESPIPSTARTPVLLVTVLELTIVLLVHFTPDTTLYFTDLLASQQGEPGSIPGRVPPRFSQVGIMPDDAYSRGLPFPPSFHSGSVPVSSYFTLIGSQDLVIGNPARRTPLDIPRDETCAGGTVATEMLLDDQEGGGEASCRWRRAATPLEGNVGVGVAHVAMATARGSTARDVNTRRAPSIRAVAAASPANMAELMRASPPPPQPSASNSTTSRARPTRDPYSSRLASPVHNKLPQFIPELYEEEVDNSKQRNADVAIASSSHATSRDQTKTKRHNQRKRKKTKHQVVRLLASHQCEPAVRFPAGSLPDFRTWEPWRTMPLISVFPRGSSVSPALCIPALLDTHLASPSSALKSSMPSKYLHLVV</sequence>
<feature type="compositionally biased region" description="Polar residues" evidence="1">
    <location>
        <begin position="8"/>
        <end position="19"/>
    </location>
</feature>
<reference evidence="2 3" key="1">
    <citation type="submission" date="2023-02" db="EMBL/GenBank/DDBJ databases">
        <title>LHISI_Scaffold_Assembly.</title>
        <authorList>
            <person name="Stuart O.P."/>
            <person name="Cleave R."/>
            <person name="Magrath M.J.L."/>
            <person name="Mikheyev A.S."/>
        </authorList>
    </citation>
    <scope>NUCLEOTIDE SEQUENCE [LARGE SCALE GENOMIC DNA]</scope>
    <source>
        <strain evidence="2">Daus_M_001</strain>
        <tissue evidence="2">Leg muscle</tissue>
    </source>
</reference>
<comment type="caution">
    <text evidence="2">The sequence shown here is derived from an EMBL/GenBank/DDBJ whole genome shotgun (WGS) entry which is preliminary data.</text>
</comment>